<evidence type="ECO:0000256" key="3">
    <source>
        <dbReference type="SAM" id="SignalP"/>
    </source>
</evidence>
<protein>
    <submittedName>
        <fullName evidence="5">ABC transporter substrate-binding protein</fullName>
    </submittedName>
</protein>
<comment type="similarity">
    <text evidence="1">Belongs to the bacterial solute-binding protein 5 family.</text>
</comment>
<proteinExistence type="inferred from homology"/>
<keyword evidence="2 3" id="KW-0732">Signal</keyword>
<keyword evidence="6" id="KW-1185">Reference proteome</keyword>
<feature type="chain" id="PRO_5008004603" evidence="3">
    <location>
        <begin position="32"/>
        <end position="531"/>
    </location>
</feature>
<dbReference type="GO" id="GO:0030288">
    <property type="term" value="C:outer membrane-bounded periplasmic space"/>
    <property type="evidence" value="ECO:0007669"/>
    <property type="project" value="UniProtKB-ARBA"/>
</dbReference>
<dbReference type="PANTHER" id="PTHR30290">
    <property type="entry name" value="PERIPLASMIC BINDING COMPONENT OF ABC TRANSPORTER"/>
    <property type="match status" value="1"/>
</dbReference>
<dbReference type="STRING" id="376489.A5892_06305"/>
<dbReference type="GO" id="GO:0043190">
    <property type="term" value="C:ATP-binding cassette (ABC) transporter complex"/>
    <property type="evidence" value="ECO:0007669"/>
    <property type="project" value="InterPro"/>
</dbReference>
<dbReference type="PANTHER" id="PTHR30290:SF38">
    <property type="entry name" value="D,D-DIPEPTIDE-BINDING PERIPLASMIC PROTEIN DDPA-RELATED"/>
    <property type="match status" value="1"/>
</dbReference>
<name>A0A172YD39_9GAMM</name>
<organism evidence="5 6">
    <name type="scientific">Halotalea alkalilenta</name>
    <dbReference type="NCBI Taxonomy" id="376489"/>
    <lineage>
        <taxon>Bacteria</taxon>
        <taxon>Pseudomonadati</taxon>
        <taxon>Pseudomonadota</taxon>
        <taxon>Gammaproteobacteria</taxon>
        <taxon>Oceanospirillales</taxon>
        <taxon>Halomonadaceae</taxon>
        <taxon>Halotalea</taxon>
    </lineage>
</organism>
<dbReference type="GO" id="GO:1904680">
    <property type="term" value="F:peptide transmembrane transporter activity"/>
    <property type="evidence" value="ECO:0007669"/>
    <property type="project" value="TreeGrafter"/>
</dbReference>
<evidence type="ECO:0000256" key="2">
    <source>
        <dbReference type="ARBA" id="ARBA00022729"/>
    </source>
</evidence>
<feature type="signal peptide" evidence="3">
    <location>
        <begin position="1"/>
        <end position="31"/>
    </location>
</feature>
<feature type="domain" description="Solute-binding protein family 5" evidence="4">
    <location>
        <begin position="76"/>
        <end position="449"/>
    </location>
</feature>
<dbReference type="PIRSF" id="PIRSF002741">
    <property type="entry name" value="MppA"/>
    <property type="match status" value="1"/>
</dbReference>
<dbReference type="SUPFAM" id="SSF53850">
    <property type="entry name" value="Periplasmic binding protein-like II"/>
    <property type="match status" value="1"/>
</dbReference>
<dbReference type="KEGG" id="haa:A5892_06305"/>
<dbReference type="Pfam" id="PF00496">
    <property type="entry name" value="SBP_bac_5"/>
    <property type="match status" value="1"/>
</dbReference>
<dbReference type="EMBL" id="CP015243">
    <property type="protein sequence ID" value="ANF57124.1"/>
    <property type="molecule type" value="Genomic_DNA"/>
</dbReference>
<reference evidence="5 6" key="1">
    <citation type="submission" date="2016-04" db="EMBL/GenBank/DDBJ databases">
        <title>Complete Genome Sequence of Halotalea alkalilenta IHB B 13600.</title>
        <authorList>
            <person name="Swarnkar M.K."/>
            <person name="Sharma A."/>
            <person name="Kaushal K."/>
            <person name="Soni R."/>
            <person name="Rana S."/>
            <person name="Singh A.K."/>
            <person name="Gulati A."/>
        </authorList>
    </citation>
    <scope>NUCLEOTIDE SEQUENCE [LARGE SCALE GENOMIC DNA]</scope>
    <source>
        <strain evidence="5 6">IHB B 13600</strain>
    </source>
</reference>
<evidence type="ECO:0000313" key="6">
    <source>
        <dbReference type="Proteomes" id="UP000077875"/>
    </source>
</evidence>
<dbReference type="InterPro" id="IPR030678">
    <property type="entry name" value="Peptide/Ni-bd"/>
</dbReference>
<dbReference type="InterPro" id="IPR000914">
    <property type="entry name" value="SBP_5_dom"/>
</dbReference>
<dbReference type="Gene3D" id="3.90.76.10">
    <property type="entry name" value="Dipeptide-binding Protein, Domain 1"/>
    <property type="match status" value="1"/>
</dbReference>
<accession>A0A172YD39</accession>
<dbReference type="GO" id="GO:0015833">
    <property type="term" value="P:peptide transport"/>
    <property type="evidence" value="ECO:0007669"/>
    <property type="project" value="TreeGrafter"/>
</dbReference>
<sequence length="531" mass="58852">MPSFLPPVLRRSLTSLAVAAALATPSAFAHASTIHAVMSSALRVMDPIATTAQITRNHGFMIYDTLVGMDNEFQPRPQMADWTISDDGLTYTFRLRDGLEWHDGTPVTARDCVASLERWAQYDIGGQMMMDYVESLSAEDDRTLVLKLSRPFGYVLDLLAKPSSVAAFMMPERVANTPYGQQLSEFVGSGPFKFVADEFVPGSKVVYEKFEDYVPREEPADGTAGGKRVMVDRVEWLTMPDHQTAINALNSGDVDFIEQVPIDLLPLVENDDSLEVGVFNPLGYQTGGRMNFLYPPFDDVRIRRAALLALNQQDVLDALIGNPEYYRTCGAIFGCDTPLETDVGAESLLEGGRPDEARALLEEAGYDGTPVVILQATDVATQAPPPMVAASALRSVGFNVQLTPMDWQTLVSRRANQGAPNQGGWNMFFTYWNIQTVWNPVVNPMLNGSGREGAWFGWPTDPEIDQMRVEFAEATDDDQRHEIANRIQAHAYDNVSYIPLGQYRDVSAWRKEMSAPLEGPSPVFWGIEKND</sequence>
<gene>
    <name evidence="5" type="ORF">A5892_06305</name>
</gene>
<dbReference type="CDD" id="cd08502">
    <property type="entry name" value="PBP2_NikA_DppA_OppA_like_16"/>
    <property type="match status" value="1"/>
</dbReference>
<evidence type="ECO:0000256" key="1">
    <source>
        <dbReference type="ARBA" id="ARBA00005695"/>
    </source>
</evidence>
<dbReference type="InterPro" id="IPR039424">
    <property type="entry name" value="SBP_5"/>
</dbReference>
<dbReference type="RefSeq" id="WP_064122082.1">
    <property type="nucleotide sequence ID" value="NZ_CP015243.1"/>
</dbReference>
<dbReference type="Gene3D" id="3.10.105.10">
    <property type="entry name" value="Dipeptide-binding Protein, Domain 3"/>
    <property type="match status" value="1"/>
</dbReference>
<evidence type="ECO:0000259" key="4">
    <source>
        <dbReference type="Pfam" id="PF00496"/>
    </source>
</evidence>
<evidence type="ECO:0000313" key="5">
    <source>
        <dbReference type="EMBL" id="ANF57124.1"/>
    </source>
</evidence>
<dbReference type="Gene3D" id="3.40.190.10">
    <property type="entry name" value="Periplasmic binding protein-like II"/>
    <property type="match status" value="1"/>
</dbReference>
<dbReference type="AlphaFoldDB" id="A0A172YD39"/>
<dbReference type="Proteomes" id="UP000077875">
    <property type="component" value="Chromosome"/>
</dbReference>